<proteinExistence type="predicted"/>
<dbReference type="PROSITE" id="PS50850">
    <property type="entry name" value="MFS"/>
    <property type="match status" value="1"/>
</dbReference>
<evidence type="ECO:0000259" key="2">
    <source>
        <dbReference type="PROSITE" id="PS50850"/>
    </source>
</evidence>
<accession>A0A382LPE5</accession>
<reference evidence="3" key="1">
    <citation type="submission" date="2018-05" db="EMBL/GenBank/DDBJ databases">
        <authorList>
            <person name="Lanie J.A."/>
            <person name="Ng W.-L."/>
            <person name="Kazmierczak K.M."/>
            <person name="Andrzejewski T.M."/>
            <person name="Davidsen T.M."/>
            <person name="Wayne K.J."/>
            <person name="Tettelin H."/>
            <person name="Glass J.I."/>
            <person name="Rusch D."/>
            <person name="Podicherti R."/>
            <person name="Tsui H.-C.T."/>
            <person name="Winkler M.E."/>
        </authorList>
    </citation>
    <scope>NUCLEOTIDE SEQUENCE</scope>
</reference>
<dbReference type="Gene3D" id="1.20.1250.20">
    <property type="entry name" value="MFS general substrate transporter like domains"/>
    <property type="match status" value="2"/>
</dbReference>
<feature type="transmembrane region" description="Helical" evidence="1">
    <location>
        <begin position="28"/>
        <end position="46"/>
    </location>
</feature>
<feature type="transmembrane region" description="Helical" evidence="1">
    <location>
        <begin position="116"/>
        <end position="140"/>
    </location>
</feature>
<dbReference type="PANTHER" id="PTHR23524:SF1">
    <property type="entry name" value="MRH DOMAIN-CONTAINING PROTEIN-RELATED"/>
    <property type="match status" value="1"/>
</dbReference>
<protein>
    <recommendedName>
        <fullName evidence="2">Major facilitator superfamily (MFS) profile domain-containing protein</fullName>
    </recommendedName>
</protein>
<evidence type="ECO:0000256" key="1">
    <source>
        <dbReference type="SAM" id="Phobius"/>
    </source>
</evidence>
<dbReference type="Pfam" id="PF07690">
    <property type="entry name" value="MFS_1"/>
    <property type="match status" value="1"/>
</dbReference>
<gene>
    <name evidence="3" type="ORF">METZ01_LOCUS291518</name>
</gene>
<dbReference type="InterPro" id="IPR020846">
    <property type="entry name" value="MFS_dom"/>
</dbReference>
<feature type="transmembrane region" description="Helical" evidence="1">
    <location>
        <begin position="337"/>
        <end position="357"/>
    </location>
</feature>
<feature type="non-terminal residue" evidence="3">
    <location>
        <position position="358"/>
    </location>
</feature>
<organism evidence="3">
    <name type="scientific">marine metagenome</name>
    <dbReference type="NCBI Taxonomy" id="408172"/>
    <lineage>
        <taxon>unclassified sequences</taxon>
        <taxon>metagenomes</taxon>
        <taxon>ecological metagenomes</taxon>
    </lineage>
</organism>
<keyword evidence="1" id="KW-1133">Transmembrane helix</keyword>
<dbReference type="PANTHER" id="PTHR23524">
    <property type="entry name" value="TRANSPORTER, PUTATIVE (AFU_ORTHOLOGUE AFUA_8G04850)-RELATED"/>
    <property type="match status" value="1"/>
</dbReference>
<dbReference type="AlphaFoldDB" id="A0A382LPE5"/>
<feature type="transmembrane region" description="Helical" evidence="1">
    <location>
        <begin position="286"/>
        <end position="307"/>
    </location>
</feature>
<dbReference type="GO" id="GO:0022857">
    <property type="term" value="F:transmembrane transporter activity"/>
    <property type="evidence" value="ECO:0007669"/>
    <property type="project" value="InterPro"/>
</dbReference>
<evidence type="ECO:0000313" key="3">
    <source>
        <dbReference type="EMBL" id="SVC38664.1"/>
    </source>
</evidence>
<feature type="transmembrane region" description="Helical" evidence="1">
    <location>
        <begin position="152"/>
        <end position="172"/>
    </location>
</feature>
<dbReference type="EMBL" id="UINC01088443">
    <property type="protein sequence ID" value="SVC38664.1"/>
    <property type="molecule type" value="Genomic_DNA"/>
</dbReference>
<feature type="transmembrane region" description="Helical" evidence="1">
    <location>
        <begin position="93"/>
        <end position="110"/>
    </location>
</feature>
<name>A0A382LPE5_9ZZZZ</name>
<keyword evidence="1" id="KW-0812">Transmembrane</keyword>
<keyword evidence="1" id="KW-0472">Membrane</keyword>
<dbReference type="SUPFAM" id="SSF103473">
    <property type="entry name" value="MFS general substrate transporter"/>
    <property type="match status" value="1"/>
</dbReference>
<dbReference type="InterPro" id="IPR011701">
    <property type="entry name" value="MFS"/>
</dbReference>
<dbReference type="InterPro" id="IPR036259">
    <property type="entry name" value="MFS_trans_sf"/>
</dbReference>
<sequence length="358" mass="38479">MPAFNSTAARLGPVWLAPGISTRNGLTFLYAAFFAIGLVSFMSFMQPYLLRENLQMPFEEHGRATAILSFSFGATVFLLVASFGALSDKIGRRPIFALGFLWLGVALGLYPLTENLIQLALCQIFFAIGSAMLTGMMATVLADYPQERSRGLMVALSGIANGLGAMTCVLLLSRLPLMFADMGYSTLISGRLTYWTGTLLCFISAIVVSRRLKGGKPGKSLQRLRLTRLLRDGARVARTNPRVLVAYLESFVARGDLMLISTFFALWASQAGVASGLTLGEATRKAGLFMAIIQGASLIWAPLWGFILDRIDRLTAVAIAMGISGTAYLWAGFSSSPIAVSFIPVAVLLGIGEFSGIL</sequence>
<feature type="transmembrane region" description="Helical" evidence="1">
    <location>
        <begin position="192"/>
        <end position="209"/>
    </location>
</feature>
<feature type="transmembrane region" description="Helical" evidence="1">
    <location>
        <begin position="66"/>
        <end position="86"/>
    </location>
</feature>
<feature type="domain" description="Major facilitator superfamily (MFS) profile" evidence="2">
    <location>
        <begin position="25"/>
        <end position="358"/>
    </location>
</feature>